<dbReference type="AlphaFoldDB" id="A0A645F2V6"/>
<keyword evidence="2" id="KW-0805">Transcription regulation</keyword>
<dbReference type="Gene3D" id="3.40.190.290">
    <property type="match status" value="1"/>
</dbReference>
<evidence type="ECO:0000256" key="4">
    <source>
        <dbReference type="ARBA" id="ARBA00023163"/>
    </source>
</evidence>
<protein>
    <recommendedName>
        <fullName evidence="5">LysR substrate-binding domain-containing protein</fullName>
    </recommendedName>
</protein>
<dbReference type="EMBL" id="VSSQ01052872">
    <property type="protein sequence ID" value="MPN06924.1"/>
    <property type="molecule type" value="Genomic_DNA"/>
</dbReference>
<sequence>MFRRLRRIEKRVLRIGATKSIGDSVLDGFLERYLKHEDHNLSLLVANTTELLALLETARLDFIVVEGLFEKKKYDVRLMQRERFVGLCAKGHPFEGKTIAFEDLRQQNLFVRESGSGTRNIFERELESHGYDLSLFNRVTVLSSFQPLKKLVSKGLGISFVYQSIAHSDENLGRFTVENMVDEHEFSIIWLKNTTASQFVDAFFKKEGSCEIPDKISILSKL</sequence>
<reference evidence="6" key="1">
    <citation type="submission" date="2019-08" db="EMBL/GenBank/DDBJ databases">
        <authorList>
            <person name="Kucharzyk K."/>
            <person name="Murdoch R.W."/>
            <person name="Higgins S."/>
            <person name="Loffler F."/>
        </authorList>
    </citation>
    <scope>NUCLEOTIDE SEQUENCE</scope>
</reference>
<dbReference type="InterPro" id="IPR005119">
    <property type="entry name" value="LysR_subst-bd"/>
</dbReference>
<feature type="domain" description="LysR substrate-binding" evidence="5">
    <location>
        <begin position="10"/>
        <end position="204"/>
    </location>
</feature>
<evidence type="ECO:0000256" key="1">
    <source>
        <dbReference type="ARBA" id="ARBA00009437"/>
    </source>
</evidence>
<evidence type="ECO:0000313" key="6">
    <source>
        <dbReference type="EMBL" id="MPN06924.1"/>
    </source>
</evidence>
<proteinExistence type="inferred from homology"/>
<accession>A0A645F2V6</accession>
<evidence type="ECO:0000256" key="2">
    <source>
        <dbReference type="ARBA" id="ARBA00023015"/>
    </source>
</evidence>
<evidence type="ECO:0000256" key="3">
    <source>
        <dbReference type="ARBA" id="ARBA00023125"/>
    </source>
</evidence>
<name>A0A645F2V6_9ZZZZ</name>
<evidence type="ECO:0000259" key="5">
    <source>
        <dbReference type="Pfam" id="PF03466"/>
    </source>
</evidence>
<dbReference type="SUPFAM" id="SSF53850">
    <property type="entry name" value="Periplasmic binding protein-like II"/>
    <property type="match status" value="1"/>
</dbReference>
<dbReference type="GO" id="GO:0006355">
    <property type="term" value="P:regulation of DNA-templated transcription"/>
    <property type="evidence" value="ECO:0007669"/>
    <property type="project" value="TreeGrafter"/>
</dbReference>
<keyword evidence="4" id="KW-0804">Transcription</keyword>
<comment type="caution">
    <text evidence="6">The sequence shown here is derived from an EMBL/GenBank/DDBJ whole genome shotgun (WGS) entry which is preliminary data.</text>
</comment>
<dbReference type="PANTHER" id="PTHR30126">
    <property type="entry name" value="HTH-TYPE TRANSCRIPTIONAL REGULATOR"/>
    <property type="match status" value="1"/>
</dbReference>
<comment type="similarity">
    <text evidence="1">Belongs to the LysR transcriptional regulatory family.</text>
</comment>
<organism evidence="6">
    <name type="scientific">bioreactor metagenome</name>
    <dbReference type="NCBI Taxonomy" id="1076179"/>
    <lineage>
        <taxon>unclassified sequences</taxon>
        <taxon>metagenomes</taxon>
        <taxon>ecological metagenomes</taxon>
    </lineage>
</organism>
<dbReference type="Pfam" id="PF03466">
    <property type="entry name" value="LysR_substrate"/>
    <property type="match status" value="1"/>
</dbReference>
<keyword evidence="3" id="KW-0238">DNA-binding</keyword>
<gene>
    <name evidence="6" type="ORF">SDC9_154181</name>
</gene>
<dbReference type="PANTHER" id="PTHR30126:SF40">
    <property type="entry name" value="HTH-TYPE TRANSCRIPTIONAL REGULATOR GLTR"/>
    <property type="match status" value="1"/>
</dbReference>
<dbReference type="GO" id="GO:0000976">
    <property type="term" value="F:transcription cis-regulatory region binding"/>
    <property type="evidence" value="ECO:0007669"/>
    <property type="project" value="TreeGrafter"/>
</dbReference>